<dbReference type="PRINTS" id="PR00037">
    <property type="entry name" value="HTHLACR"/>
</dbReference>
<dbReference type="Gene3D" id="1.10.10.10">
    <property type="entry name" value="Winged helix-like DNA-binding domain superfamily/Winged helix DNA-binding domain"/>
    <property type="match status" value="1"/>
</dbReference>
<dbReference type="Gene3D" id="3.40.50.1360">
    <property type="match status" value="1"/>
</dbReference>
<dbReference type="EMBL" id="PDOE01000008">
    <property type="protein sequence ID" value="RKL66218.1"/>
    <property type="molecule type" value="Genomic_DNA"/>
</dbReference>
<dbReference type="GO" id="GO:0003677">
    <property type="term" value="F:DNA binding"/>
    <property type="evidence" value="ECO:0007669"/>
    <property type="project" value="UniProtKB-KW"/>
</dbReference>
<dbReference type="SMART" id="SM01134">
    <property type="entry name" value="DeoRC"/>
    <property type="match status" value="1"/>
</dbReference>
<dbReference type="AlphaFoldDB" id="A0A3A9K4G4"/>
<evidence type="ECO:0000259" key="4">
    <source>
        <dbReference type="PROSITE" id="PS51000"/>
    </source>
</evidence>
<evidence type="ECO:0000313" key="6">
    <source>
        <dbReference type="Proteomes" id="UP000281498"/>
    </source>
</evidence>
<dbReference type="SMART" id="SM00420">
    <property type="entry name" value="HTH_DEOR"/>
    <property type="match status" value="1"/>
</dbReference>
<dbReference type="RefSeq" id="WP_110937051.1">
    <property type="nucleotide sequence ID" value="NZ_KZ614146.1"/>
</dbReference>
<evidence type="ECO:0000313" key="5">
    <source>
        <dbReference type="EMBL" id="RKL66218.1"/>
    </source>
</evidence>
<reference evidence="5 6" key="1">
    <citation type="submission" date="2017-10" db="EMBL/GenBank/DDBJ databases">
        <title>Bacillus sp. nov., a halophilic bacterium isolated from a Keqin Lake.</title>
        <authorList>
            <person name="Wang H."/>
        </authorList>
    </citation>
    <scope>NUCLEOTIDE SEQUENCE [LARGE SCALE GENOMIC DNA]</scope>
    <source>
        <strain evidence="5 6">KCTC 13187</strain>
    </source>
</reference>
<keyword evidence="3" id="KW-0804">Transcription</keyword>
<gene>
    <name evidence="5" type="ORF">CR203_16835</name>
</gene>
<dbReference type="Pfam" id="PF00455">
    <property type="entry name" value="DeoRC"/>
    <property type="match status" value="1"/>
</dbReference>
<keyword evidence="6" id="KW-1185">Reference proteome</keyword>
<dbReference type="InterPro" id="IPR050313">
    <property type="entry name" value="Carb_Metab_HTH_regulators"/>
</dbReference>
<comment type="caution">
    <text evidence="5">The sequence shown here is derived from an EMBL/GenBank/DDBJ whole genome shotgun (WGS) entry which is preliminary data.</text>
</comment>
<dbReference type="InterPro" id="IPR001034">
    <property type="entry name" value="DeoR_HTH"/>
</dbReference>
<dbReference type="PANTHER" id="PTHR30363">
    <property type="entry name" value="HTH-TYPE TRANSCRIPTIONAL REGULATOR SRLR-RELATED"/>
    <property type="match status" value="1"/>
</dbReference>
<dbReference type="SUPFAM" id="SSF100950">
    <property type="entry name" value="NagB/RpiA/CoA transferase-like"/>
    <property type="match status" value="1"/>
</dbReference>
<keyword evidence="1" id="KW-0805">Transcription regulation</keyword>
<dbReference type="Pfam" id="PF08220">
    <property type="entry name" value="HTH_DeoR"/>
    <property type="match status" value="1"/>
</dbReference>
<keyword evidence="2" id="KW-0238">DNA-binding</keyword>
<evidence type="ECO:0000256" key="1">
    <source>
        <dbReference type="ARBA" id="ARBA00023015"/>
    </source>
</evidence>
<dbReference type="PROSITE" id="PS00894">
    <property type="entry name" value="HTH_DEOR_1"/>
    <property type="match status" value="1"/>
</dbReference>
<dbReference type="OrthoDB" id="9797223at2"/>
<name>A0A3A9K4G4_9BACI</name>
<proteinExistence type="predicted"/>
<dbReference type="GO" id="GO:0003700">
    <property type="term" value="F:DNA-binding transcription factor activity"/>
    <property type="evidence" value="ECO:0007669"/>
    <property type="project" value="InterPro"/>
</dbReference>
<accession>A0A3A9K4G4</accession>
<dbReference type="InterPro" id="IPR036388">
    <property type="entry name" value="WH-like_DNA-bd_sf"/>
</dbReference>
<dbReference type="Proteomes" id="UP000281498">
    <property type="component" value="Unassembled WGS sequence"/>
</dbReference>
<organism evidence="5 6">
    <name type="scientific">Salipaludibacillus neizhouensis</name>
    <dbReference type="NCBI Taxonomy" id="885475"/>
    <lineage>
        <taxon>Bacteria</taxon>
        <taxon>Bacillati</taxon>
        <taxon>Bacillota</taxon>
        <taxon>Bacilli</taxon>
        <taxon>Bacillales</taxon>
        <taxon>Bacillaceae</taxon>
    </lineage>
</organism>
<dbReference type="PROSITE" id="PS51000">
    <property type="entry name" value="HTH_DEOR_2"/>
    <property type="match status" value="1"/>
</dbReference>
<dbReference type="PANTHER" id="PTHR30363:SF44">
    <property type="entry name" value="AGA OPERON TRANSCRIPTIONAL REPRESSOR-RELATED"/>
    <property type="match status" value="1"/>
</dbReference>
<sequence>MLVAERHQKIVETLLEQGSIRVTELSKTYGFTEETIRRDLEKLEKEGKLLRTHGGAVPLAQNSGDLPYFKRETIHVEEKMQVASEALKMIEEKHRIIMDSSSTAFYLAKILPNMPLTVVTCSMRITYELSKKDQINVINTGGTLSTNTLSFVGPLTLDALDQFHVDIAFMSCKGIDHEWGISDSNDMEAAVKKKMIEVASKKVLLLDGSKIGRRSFSKVGPVEDFDAIIVDRLADKTIQKALENKKIKVITIND</sequence>
<dbReference type="InterPro" id="IPR036390">
    <property type="entry name" value="WH_DNA-bd_sf"/>
</dbReference>
<protein>
    <submittedName>
        <fullName evidence="5">DeoR family transcriptional regulator</fullName>
    </submittedName>
</protein>
<evidence type="ECO:0000256" key="3">
    <source>
        <dbReference type="ARBA" id="ARBA00023163"/>
    </source>
</evidence>
<dbReference type="SUPFAM" id="SSF46785">
    <property type="entry name" value="Winged helix' DNA-binding domain"/>
    <property type="match status" value="1"/>
</dbReference>
<feature type="domain" description="HTH deoR-type" evidence="4">
    <location>
        <begin position="3"/>
        <end position="58"/>
    </location>
</feature>
<evidence type="ECO:0000256" key="2">
    <source>
        <dbReference type="ARBA" id="ARBA00023125"/>
    </source>
</evidence>
<dbReference type="InterPro" id="IPR014036">
    <property type="entry name" value="DeoR-like_C"/>
</dbReference>
<dbReference type="InterPro" id="IPR037171">
    <property type="entry name" value="NagB/RpiA_transferase-like"/>
</dbReference>
<dbReference type="InterPro" id="IPR018356">
    <property type="entry name" value="Tscrpt_reg_HTH_DeoR_CS"/>
</dbReference>